<comment type="caution">
    <text evidence="2">The sequence shown here is derived from an EMBL/GenBank/DDBJ whole genome shotgun (WGS) entry which is preliminary data.</text>
</comment>
<organism evidence="2 3">
    <name type="scientific">Trichonephila clavipes</name>
    <name type="common">Golden silk orbweaver</name>
    <name type="synonym">Nephila clavipes</name>
    <dbReference type="NCBI Taxonomy" id="2585209"/>
    <lineage>
        <taxon>Eukaryota</taxon>
        <taxon>Metazoa</taxon>
        <taxon>Ecdysozoa</taxon>
        <taxon>Arthropoda</taxon>
        <taxon>Chelicerata</taxon>
        <taxon>Arachnida</taxon>
        <taxon>Araneae</taxon>
        <taxon>Araneomorphae</taxon>
        <taxon>Entelegynae</taxon>
        <taxon>Araneoidea</taxon>
        <taxon>Nephilidae</taxon>
        <taxon>Trichonephila</taxon>
    </lineage>
</organism>
<dbReference type="AlphaFoldDB" id="A0A8X6RLM2"/>
<feature type="compositionally biased region" description="Polar residues" evidence="1">
    <location>
        <begin position="193"/>
        <end position="209"/>
    </location>
</feature>
<feature type="region of interest" description="Disordered" evidence="1">
    <location>
        <begin position="187"/>
        <end position="209"/>
    </location>
</feature>
<accession>A0A8X6RLM2</accession>
<feature type="region of interest" description="Disordered" evidence="1">
    <location>
        <begin position="1"/>
        <end position="56"/>
    </location>
</feature>
<proteinExistence type="predicted"/>
<evidence type="ECO:0000313" key="3">
    <source>
        <dbReference type="Proteomes" id="UP000887159"/>
    </source>
</evidence>
<evidence type="ECO:0000313" key="2">
    <source>
        <dbReference type="EMBL" id="GFX94849.1"/>
    </source>
</evidence>
<dbReference type="Proteomes" id="UP000887159">
    <property type="component" value="Unassembled WGS sequence"/>
</dbReference>
<dbReference type="EMBL" id="BMAU01021181">
    <property type="protein sequence ID" value="GFX94849.1"/>
    <property type="molecule type" value="Genomic_DNA"/>
</dbReference>
<reference evidence="2" key="1">
    <citation type="submission" date="2020-08" db="EMBL/GenBank/DDBJ databases">
        <title>Multicomponent nature underlies the extraordinary mechanical properties of spider dragline silk.</title>
        <authorList>
            <person name="Kono N."/>
            <person name="Nakamura H."/>
            <person name="Mori M."/>
            <person name="Yoshida Y."/>
            <person name="Ohtoshi R."/>
            <person name="Malay A.D."/>
            <person name="Moran D.A.P."/>
            <person name="Tomita M."/>
            <person name="Numata K."/>
            <person name="Arakawa K."/>
        </authorList>
    </citation>
    <scope>NUCLEOTIDE SEQUENCE</scope>
</reference>
<keyword evidence="3" id="KW-1185">Reference proteome</keyword>
<evidence type="ECO:0000256" key="1">
    <source>
        <dbReference type="SAM" id="MobiDB-lite"/>
    </source>
</evidence>
<sequence length="209" mass="23665">MSDMETEPLGGTMNPDTLFPDFTKLSAYQSHKRGKAAQGNDKRRKQKDPKKAVEPLPEETVIDKCRRHKEIQKHIKMTNGRLSFLEHCIQSEKEFPNLTDDDALVELQKEYDELSSQKEQNLGELALFLPCPVLDCPENAKNSTKQNDPPEPSVKKHSRLMSYDRKKTANTDGGCVLPKKFAKKLKLSDPIAGTSQRPEQIQQSCRKGS</sequence>
<name>A0A8X6RLM2_TRICX</name>
<gene>
    <name evidence="2" type="ORF">TNCV_2379221</name>
</gene>
<protein>
    <submittedName>
        <fullName evidence="2">Uncharacterized protein</fullName>
    </submittedName>
</protein>
<feature type="region of interest" description="Disordered" evidence="1">
    <location>
        <begin position="138"/>
        <end position="175"/>
    </location>
</feature>